<dbReference type="AlphaFoldDB" id="A0AAP4R7V1"/>
<dbReference type="InterPro" id="IPR044016">
    <property type="entry name" value="Big_13"/>
</dbReference>
<proteinExistence type="predicted"/>
<organism evidence="2 3">
    <name type="scientific">Burkholderia contaminans</name>
    <dbReference type="NCBI Taxonomy" id="488447"/>
    <lineage>
        <taxon>Bacteria</taxon>
        <taxon>Pseudomonadati</taxon>
        <taxon>Pseudomonadota</taxon>
        <taxon>Betaproteobacteria</taxon>
        <taxon>Burkholderiales</taxon>
        <taxon>Burkholderiaceae</taxon>
        <taxon>Burkholderia</taxon>
        <taxon>Burkholderia cepacia complex</taxon>
    </lineage>
</organism>
<dbReference type="Pfam" id="PF19077">
    <property type="entry name" value="Big_13"/>
    <property type="match status" value="2"/>
</dbReference>
<dbReference type="NCBIfam" id="NF033510">
    <property type="entry name" value="Ca_tandemer"/>
    <property type="match status" value="2"/>
</dbReference>
<reference evidence="2" key="1">
    <citation type="submission" date="2023-07" db="EMBL/GenBank/DDBJ databases">
        <title>A collection of bacterial strains from the Burkholderia cepacia Research Laboratory and Repository.</title>
        <authorList>
            <person name="Lipuma J."/>
            <person name="Spilker T."/>
            <person name="Caverly L."/>
        </authorList>
    </citation>
    <scope>NUCLEOTIDE SEQUENCE</scope>
    <source>
        <strain evidence="2">AU44979</strain>
    </source>
</reference>
<evidence type="ECO:0000259" key="1">
    <source>
        <dbReference type="Pfam" id="PF19077"/>
    </source>
</evidence>
<sequence length="728" mass="76309">MAGQKATTRPSRPTIDTIIDNVPPYTGVIANGGLTNDPRPTVSGRGDPGSTIHLLVDGVAVGTVVVGANGAWSFALTQPLRDGEYRLTARASNEVGMSIPSTSYGIQVDVTPPSQPKIDAATQGAQPTLSGQAEAYSTVSIYDGTTLLGTTKTGIDGTWMFQVTSPMSNGTHALTVTAMDPAGNTSARSDGFDLTVAPPVPLAKAVLDDMGRDSGIFNFDRVTNDGTAGRLLSGHLTVALAAGEKVQVSTDGGRSWFDALMKSDGTWVATDPNTHTSNWTIQTRVVSAAGGTGEIHSTDVVLKPFVLPPTSLAIVGDVVVVKFDGSQVQAGSELEVKFGTRVFVRTLTAEEIATGTATYPWPKNTTAIPAVAIIDSAGNASQYRTLASFEFHENFDTLKSVPLFEGQSCELAFFTLTGIRDAGHDKWSQGLYTGNDFKLDPTYGLSAPPSTTALGITGKVRLDLKDGISATRFSCDVGDVTTTESLVLLFLDSAGKVIYKSSAITMSGGIRQHVAIDMPKGLSFTSIEFDQQGNVPVHKLLTWVDNFSFSAQAASQVFDRPALQELVGDTAYYGGAGNDVFSVADVKYFDGAGAGVHGGAGTDTLKLTGAGQTLDISKLLNVGGHDKITSIEIIDITGTGNNTLKLSMRDVLELGHENVFRNDGHTQLMVNGNAGDRVELSGMPGLTSGGGWANKGLIALNGQAYTLYENAALHVELLVQSAVSTQLT</sequence>
<dbReference type="Proteomes" id="UP001172109">
    <property type="component" value="Unassembled WGS sequence"/>
</dbReference>
<name>A0AAP4R7V1_9BURK</name>
<gene>
    <name evidence="2" type="ORF">QZM56_29490</name>
</gene>
<feature type="domain" description="Bacterial Ig-like" evidence="1">
    <location>
        <begin position="118"/>
        <end position="196"/>
    </location>
</feature>
<evidence type="ECO:0000313" key="3">
    <source>
        <dbReference type="Proteomes" id="UP001172109"/>
    </source>
</evidence>
<dbReference type="RefSeq" id="WP_175918232.1">
    <property type="nucleotide sequence ID" value="NZ_CADEUY010000004.1"/>
</dbReference>
<feature type="domain" description="Bacterial Ig-like" evidence="1">
    <location>
        <begin position="26"/>
        <end position="109"/>
    </location>
</feature>
<dbReference type="InterPro" id="IPR013783">
    <property type="entry name" value="Ig-like_fold"/>
</dbReference>
<accession>A0AAP4R7V1</accession>
<dbReference type="EMBL" id="JAUJQS010000027">
    <property type="protein sequence ID" value="MDN7568655.1"/>
    <property type="molecule type" value="Genomic_DNA"/>
</dbReference>
<evidence type="ECO:0000313" key="2">
    <source>
        <dbReference type="EMBL" id="MDN7568655.1"/>
    </source>
</evidence>
<dbReference type="Gene3D" id="2.60.40.10">
    <property type="entry name" value="Immunoglobulins"/>
    <property type="match status" value="3"/>
</dbReference>
<comment type="caution">
    <text evidence="2">The sequence shown here is derived from an EMBL/GenBank/DDBJ whole genome shotgun (WGS) entry which is preliminary data.</text>
</comment>
<protein>
    <submittedName>
        <fullName evidence="2">Ig-like domain-containing protein</fullName>
    </submittedName>
</protein>